<dbReference type="GO" id="GO:0042799">
    <property type="term" value="F:histone H4K20 methyltransferase activity"/>
    <property type="evidence" value="ECO:0007669"/>
    <property type="project" value="TreeGrafter"/>
</dbReference>
<evidence type="ECO:0000259" key="7">
    <source>
        <dbReference type="PROSITE" id="PS50280"/>
    </source>
</evidence>
<dbReference type="PANTHER" id="PTHR46402:SF2">
    <property type="entry name" value="HISTONE-LYSINE N-TRIMETHYLTRANSFERASE SMYD5"/>
    <property type="match status" value="1"/>
</dbReference>
<evidence type="ECO:0000313" key="8">
    <source>
        <dbReference type="EMBL" id="TFK20659.1"/>
    </source>
</evidence>
<name>A0A5C3KJZ8_COPMA</name>
<dbReference type="SUPFAM" id="SSF82199">
    <property type="entry name" value="SET domain"/>
    <property type="match status" value="1"/>
</dbReference>
<dbReference type="EMBL" id="ML210292">
    <property type="protein sequence ID" value="TFK20659.1"/>
    <property type="molecule type" value="Genomic_DNA"/>
</dbReference>
<dbReference type="PANTHER" id="PTHR46402">
    <property type="entry name" value="SET AND MYND DOMAIN-CONTAINING PROTEIN 5"/>
    <property type="match status" value="1"/>
</dbReference>
<accession>A0A5C3KJZ8</accession>
<comment type="catalytic activity">
    <reaction evidence="6">
        <text>L-lysyl-[histone] + S-adenosyl-L-methionine = N(6)-methyl-L-lysyl-[histone] + S-adenosyl-L-homocysteine + H(+)</text>
        <dbReference type="Rhea" id="RHEA:10024"/>
        <dbReference type="Rhea" id="RHEA-COMP:9845"/>
        <dbReference type="Rhea" id="RHEA-COMP:9846"/>
        <dbReference type="ChEBI" id="CHEBI:15378"/>
        <dbReference type="ChEBI" id="CHEBI:29969"/>
        <dbReference type="ChEBI" id="CHEBI:57856"/>
        <dbReference type="ChEBI" id="CHEBI:59789"/>
        <dbReference type="ChEBI" id="CHEBI:61929"/>
    </reaction>
    <physiologicalReaction direction="left-to-right" evidence="6">
        <dbReference type="Rhea" id="RHEA:10025"/>
    </physiologicalReaction>
</comment>
<dbReference type="GO" id="GO:0032259">
    <property type="term" value="P:methylation"/>
    <property type="evidence" value="ECO:0007669"/>
    <property type="project" value="UniProtKB-KW"/>
</dbReference>
<evidence type="ECO:0000256" key="3">
    <source>
        <dbReference type="ARBA" id="ARBA00022691"/>
    </source>
</evidence>
<dbReference type="Pfam" id="PF00856">
    <property type="entry name" value="SET"/>
    <property type="match status" value="1"/>
</dbReference>
<keyword evidence="3" id="KW-0949">S-adenosyl-L-methionine</keyword>
<proteinExistence type="predicted"/>
<protein>
    <recommendedName>
        <fullName evidence="5">Histone-lysine N-methyltransferase SET5</fullName>
    </recommendedName>
    <alternativeName>
        <fullName evidence="4">SET domain-containing protein 5</fullName>
    </alternativeName>
</protein>
<dbReference type="CDD" id="cd20071">
    <property type="entry name" value="SET_SMYD"/>
    <property type="match status" value="1"/>
</dbReference>
<dbReference type="Gene3D" id="1.10.220.160">
    <property type="match status" value="1"/>
</dbReference>
<evidence type="ECO:0000256" key="4">
    <source>
        <dbReference type="ARBA" id="ARBA00042380"/>
    </source>
</evidence>
<dbReference type="Proteomes" id="UP000307440">
    <property type="component" value="Unassembled WGS sequence"/>
</dbReference>
<evidence type="ECO:0000256" key="5">
    <source>
        <dbReference type="ARBA" id="ARBA00044528"/>
    </source>
</evidence>
<dbReference type="GO" id="GO:0045814">
    <property type="term" value="P:negative regulation of gene expression, epigenetic"/>
    <property type="evidence" value="ECO:0007669"/>
    <property type="project" value="TreeGrafter"/>
</dbReference>
<dbReference type="Gene3D" id="6.10.140.2220">
    <property type="match status" value="1"/>
</dbReference>
<dbReference type="OrthoDB" id="438641at2759"/>
<sequence>MPIPPAEDVLTRKIVDLKTQNPTLGIAKIHALLLKECPDWLVSEKRTKKILQNEGLTAIANKPGSQPAAHHVHPTSRLIPNLDMSKWTSKVRVKMFDKVKGKGLVSAVDMQEGDLIWKEDPFIVAPEWEIYDLVESGKACALCTTPFSPDSPLIINCPASTSSCRCPARFCNRLCVARSAKVHPLLCPAQNPASVPLMRFARDNQWMALGALIHCISRVLLAHQHKDAKADLDIMRSFASLGMEERAKYDFNIREPDRQTWKKAHHLVVQAFKEPKTPNEQKKLGKILKKPLDEDIDQEFFNYDPGFLRNLGKMSLNLEAHGGLYILHSHLNHSCLPNVSVRHNDKRTALSRISLITKRPISIGDELTISYVNPDLPYKMRQEQIRQWGFGPCKCERCVSEERLFQLKDVLEESNLDMDDIARELKAGLGVM</sequence>
<evidence type="ECO:0000256" key="6">
    <source>
        <dbReference type="ARBA" id="ARBA00048619"/>
    </source>
</evidence>
<organism evidence="8 9">
    <name type="scientific">Coprinopsis marcescibilis</name>
    <name type="common">Agaric fungus</name>
    <name type="synonym">Psathyrella marcescibilis</name>
    <dbReference type="NCBI Taxonomy" id="230819"/>
    <lineage>
        <taxon>Eukaryota</taxon>
        <taxon>Fungi</taxon>
        <taxon>Dikarya</taxon>
        <taxon>Basidiomycota</taxon>
        <taxon>Agaricomycotina</taxon>
        <taxon>Agaricomycetes</taxon>
        <taxon>Agaricomycetidae</taxon>
        <taxon>Agaricales</taxon>
        <taxon>Agaricineae</taxon>
        <taxon>Psathyrellaceae</taxon>
        <taxon>Coprinopsis</taxon>
    </lineage>
</organism>
<reference evidence="8 9" key="1">
    <citation type="journal article" date="2019" name="Nat. Ecol. Evol.">
        <title>Megaphylogeny resolves global patterns of mushroom evolution.</title>
        <authorList>
            <person name="Varga T."/>
            <person name="Krizsan K."/>
            <person name="Foldi C."/>
            <person name="Dima B."/>
            <person name="Sanchez-Garcia M."/>
            <person name="Sanchez-Ramirez S."/>
            <person name="Szollosi G.J."/>
            <person name="Szarkandi J.G."/>
            <person name="Papp V."/>
            <person name="Albert L."/>
            <person name="Andreopoulos W."/>
            <person name="Angelini C."/>
            <person name="Antonin V."/>
            <person name="Barry K.W."/>
            <person name="Bougher N.L."/>
            <person name="Buchanan P."/>
            <person name="Buyck B."/>
            <person name="Bense V."/>
            <person name="Catcheside P."/>
            <person name="Chovatia M."/>
            <person name="Cooper J."/>
            <person name="Damon W."/>
            <person name="Desjardin D."/>
            <person name="Finy P."/>
            <person name="Geml J."/>
            <person name="Haridas S."/>
            <person name="Hughes K."/>
            <person name="Justo A."/>
            <person name="Karasinski D."/>
            <person name="Kautmanova I."/>
            <person name="Kiss B."/>
            <person name="Kocsube S."/>
            <person name="Kotiranta H."/>
            <person name="LaButti K.M."/>
            <person name="Lechner B.E."/>
            <person name="Liimatainen K."/>
            <person name="Lipzen A."/>
            <person name="Lukacs Z."/>
            <person name="Mihaltcheva S."/>
            <person name="Morgado L.N."/>
            <person name="Niskanen T."/>
            <person name="Noordeloos M.E."/>
            <person name="Ohm R.A."/>
            <person name="Ortiz-Santana B."/>
            <person name="Ovrebo C."/>
            <person name="Racz N."/>
            <person name="Riley R."/>
            <person name="Savchenko A."/>
            <person name="Shiryaev A."/>
            <person name="Soop K."/>
            <person name="Spirin V."/>
            <person name="Szebenyi C."/>
            <person name="Tomsovsky M."/>
            <person name="Tulloss R.E."/>
            <person name="Uehling J."/>
            <person name="Grigoriev I.V."/>
            <person name="Vagvolgyi C."/>
            <person name="Papp T."/>
            <person name="Martin F.M."/>
            <person name="Miettinen O."/>
            <person name="Hibbett D.S."/>
            <person name="Nagy L.G."/>
        </authorList>
    </citation>
    <scope>NUCLEOTIDE SEQUENCE [LARGE SCALE GENOMIC DNA]</scope>
    <source>
        <strain evidence="8 9">CBS 121175</strain>
    </source>
</reference>
<dbReference type="Gene3D" id="2.170.270.10">
    <property type="entry name" value="SET domain"/>
    <property type="match status" value="1"/>
</dbReference>
<feature type="domain" description="SET" evidence="7">
    <location>
        <begin position="89"/>
        <end position="372"/>
    </location>
</feature>
<evidence type="ECO:0000256" key="1">
    <source>
        <dbReference type="ARBA" id="ARBA00022603"/>
    </source>
</evidence>
<dbReference type="InterPro" id="IPR001214">
    <property type="entry name" value="SET_dom"/>
</dbReference>
<keyword evidence="9" id="KW-1185">Reference proteome</keyword>
<keyword evidence="1" id="KW-0489">Methyltransferase</keyword>
<dbReference type="SMART" id="SM00317">
    <property type="entry name" value="SET"/>
    <property type="match status" value="1"/>
</dbReference>
<dbReference type="PROSITE" id="PS50280">
    <property type="entry name" value="SET"/>
    <property type="match status" value="1"/>
</dbReference>
<dbReference type="AlphaFoldDB" id="A0A5C3KJZ8"/>
<keyword evidence="2" id="KW-0808">Transferase</keyword>
<dbReference type="InterPro" id="IPR046341">
    <property type="entry name" value="SET_dom_sf"/>
</dbReference>
<evidence type="ECO:0000256" key="2">
    <source>
        <dbReference type="ARBA" id="ARBA00022679"/>
    </source>
</evidence>
<evidence type="ECO:0000313" key="9">
    <source>
        <dbReference type="Proteomes" id="UP000307440"/>
    </source>
</evidence>
<gene>
    <name evidence="8" type="ORF">FA15DRAFT_673291</name>
</gene>
<dbReference type="STRING" id="230819.A0A5C3KJZ8"/>